<proteinExistence type="predicted"/>
<keyword evidence="2 5" id="KW-0812">Transmembrane</keyword>
<evidence type="ECO:0000313" key="7">
    <source>
        <dbReference type="Proteomes" id="UP000593567"/>
    </source>
</evidence>
<dbReference type="Pfam" id="PF00335">
    <property type="entry name" value="Tetraspanin"/>
    <property type="match status" value="1"/>
</dbReference>
<protein>
    <recommendedName>
        <fullName evidence="8">Tetraspanin</fullName>
    </recommendedName>
</protein>
<dbReference type="InterPro" id="IPR008952">
    <property type="entry name" value="Tetraspanin_EC2_sf"/>
</dbReference>
<dbReference type="InterPro" id="IPR018499">
    <property type="entry name" value="Tetraspanin/Peripherin"/>
</dbReference>
<name>A0A7J7JXN5_BUGNE</name>
<evidence type="ECO:0000256" key="1">
    <source>
        <dbReference type="ARBA" id="ARBA00004141"/>
    </source>
</evidence>
<dbReference type="OrthoDB" id="438211at2759"/>
<evidence type="ECO:0008006" key="8">
    <source>
        <dbReference type="Google" id="ProtNLM"/>
    </source>
</evidence>
<comment type="caution">
    <text evidence="6">The sequence shown here is derived from an EMBL/GenBank/DDBJ whole genome shotgun (WGS) entry which is preliminary data.</text>
</comment>
<feature type="transmembrane region" description="Helical" evidence="5">
    <location>
        <begin position="27"/>
        <end position="58"/>
    </location>
</feature>
<reference evidence="6" key="1">
    <citation type="submission" date="2020-06" db="EMBL/GenBank/DDBJ databases">
        <title>Draft genome of Bugula neritina, a colonial animal packing powerful symbionts and potential medicines.</title>
        <authorList>
            <person name="Rayko M."/>
        </authorList>
    </citation>
    <scope>NUCLEOTIDE SEQUENCE [LARGE SCALE GENOMIC DNA]</scope>
    <source>
        <strain evidence="6">Kwan_BN1</strain>
    </source>
</reference>
<keyword evidence="3 5" id="KW-1133">Transmembrane helix</keyword>
<evidence type="ECO:0000256" key="4">
    <source>
        <dbReference type="ARBA" id="ARBA00023136"/>
    </source>
</evidence>
<evidence type="ECO:0000256" key="5">
    <source>
        <dbReference type="SAM" id="Phobius"/>
    </source>
</evidence>
<dbReference type="Gene3D" id="1.10.1450.10">
    <property type="entry name" value="Tetraspanin"/>
    <property type="match status" value="1"/>
</dbReference>
<gene>
    <name evidence="6" type="ORF">EB796_011062</name>
</gene>
<keyword evidence="7" id="KW-1185">Reference proteome</keyword>
<dbReference type="AlphaFoldDB" id="A0A7J7JXN5"/>
<evidence type="ECO:0000313" key="6">
    <source>
        <dbReference type="EMBL" id="KAF6030655.1"/>
    </source>
</evidence>
<dbReference type="PANTHER" id="PTHR19282">
    <property type="entry name" value="TETRASPANIN"/>
    <property type="match status" value="1"/>
</dbReference>
<evidence type="ECO:0000256" key="2">
    <source>
        <dbReference type="ARBA" id="ARBA00022692"/>
    </source>
</evidence>
<dbReference type="Proteomes" id="UP000593567">
    <property type="component" value="Unassembled WGS sequence"/>
</dbReference>
<dbReference type="EMBL" id="VXIV02001682">
    <property type="protein sequence ID" value="KAF6030655.1"/>
    <property type="molecule type" value="Genomic_DNA"/>
</dbReference>
<evidence type="ECO:0000256" key="3">
    <source>
        <dbReference type="ARBA" id="ARBA00022989"/>
    </source>
</evidence>
<dbReference type="PANTHER" id="PTHR19282:SF544">
    <property type="entry name" value="TETRASPANIN"/>
    <property type="match status" value="1"/>
</dbReference>
<organism evidence="6 7">
    <name type="scientific">Bugula neritina</name>
    <name type="common">Brown bryozoan</name>
    <name type="synonym">Sertularia neritina</name>
    <dbReference type="NCBI Taxonomy" id="10212"/>
    <lineage>
        <taxon>Eukaryota</taxon>
        <taxon>Metazoa</taxon>
        <taxon>Spiralia</taxon>
        <taxon>Lophotrochozoa</taxon>
        <taxon>Bryozoa</taxon>
        <taxon>Gymnolaemata</taxon>
        <taxon>Cheilostomatida</taxon>
        <taxon>Flustrina</taxon>
        <taxon>Buguloidea</taxon>
        <taxon>Bugulidae</taxon>
        <taxon>Bugula</taxon>
    </lineage>
</organism>
<feature type="transmembrane region" description="Helical" evidence="5">
    <location>
        <begin position="193"/>
        <end position="219"/>
    </location>
</feature>
<sequence>MFLLVFGYDQCITMGKSDSPGLIYRNIVVIISILFIYFGINLVVVILAVIAGCVAAAFHGEIGSIVKSNMNETLITRYRNNTHNTTLNRIVTQAWDRMQVRLNCCAVEDEGWEVYQQSSWYQYKLHNNYEISKIELVPESCCRRATYDWERIINQRICQTTQGGPPKTSQGSPNHFLNYDGCYNAAKKALSELIWFVFGFGFVLAALIIGGMVSAICLAKKIKKAQKEKVIGGRSPNRTPGRRIHEY</sequence>
<comment type="subcellular location">
    <subcellularLocation>
        <location evidence="1">Membrane</location>
        <topology evidence="1">Multi-pass membrane protein</topology>
    </subcellularLocation>
</comment>
<keyword evidence="4 5" id="KW-0472">Membrane</keyword>
<accession>A0A7J7JXN5</accession>
<dbReference type="GO" id="GO:0005886">
    <property type="term" value="C:plasma membrane"/>
    <property type="evidence" value="ECO:0007669"/>
    <property type="project" value="TreeGrafter"/>
</dbReference>